<proteinExistence type="predicted"/>
<dbReference type="InterPro" id="IPR016024">
    <property type="entry name" value="ARM-type_fold"/>
</dbReference>
<protein>
    <submittedName>
        <fullName evidence="2">Uncharacterized protein</fullName>
    </submittedName>
</protein>
<keyword evidence="3" id="KW-1185">Reference proteome</keyword>
<sequence>MSGIVAALLKLLFSVTSALMTLREPVSMILAKIVSVILAKIASMILAKQMISLLHLTSPVIQFHLLKEVMQSLHVRMPQRSEEMHLNTLINILSSSSTTDDKKAATIGILSNIPVSDKNVKEKNIANMGQDGAIELLVKMFASENLEAKQSFLNALHNLTTCYQMDILALEIQIKIPVELRKGRETVIGAGLGGLAAVAGRVYTKKMGRGNTVAAADLGGSDLAGTLENPLGLLERQLSYTLHKVRDQCPLYCANRNPVDEYLDKKKWRFLITHFWIRQASSGNKFSQERKHRSITTTQWFRPNVVITRIFKLGGSDIPLEGKISYLLEA</sequence>
<evidence type="ECO:0000256" key="1">
    <source>
        <dbReference type="SAM" id="SignalP"/>
    </source>
</evidence>
<dbReference type="PANTHER" id="PTHR45958:SF12">
    <property type="entry name" value="OS01G0948500 PROTEIN"/>
    <property type="match status" value="1"/>
</dbReference>
<gene>
    <name evidence="2" type="ORF">KY290_005227</name>
</gene>
<dbReference type="InterPro" id="IPR011989">
    <property type="entry name" value="ARM-like"/>
</dbReference>
<dbReference type="Proteomes" id="UP000826656">
    <property type="component" value="Unassembled WGS sequence"/>
</dbReference>
<name>A0ABQ7WFN0_SOLTU</name>
<dbReference type="PANTHER" id="PTHR45958">
    <property type="entry name" value="RING-TYPE E3 UBIQUITIN TRANSFERASE"/>
    <property type="match status" value="1"/>
</dbReference>
<feature type="chain" id="PRO_5046733206" evidence="1">
    <location>
        <begin position="19"/>
        <end position="330"/>
    </location>
</feature>
<dbReference type="InterPro" id="IPR052608">
    <property type="entry name" value="U-box_domain_protein"/>
</dbReference>
<dbReference type="EMBL" id="JAIVGD010000002">
    <property type="protein sequence ID" value="KAH0778800.1"/>
    <property type="molecule type" value="Genomic_DNA"/>
</dbReference>
<organism evidence="2 3">
    <name type="scientific">Solanum tuberosum</name>
    <name type="common">Potato</name>
    <dbReference type="NCBI Taxonomy" id="4113"/>
    <lineage>
        <taxon>Eukaryota</taxon>
        <taxon>Viridiplantae</taxon>
        <taxon>Streptophyta</taxon>
        <taxon>Embryophyta</taxon>
        <taxon>Tracheophyta</taxon>
        <taxon>Spermatophyta</taxon>
        <taxon>Magnoliopsida</taxon>
        <taxon>eudicotyledons</taxon>
        <taxon>Gunneridae</taxon>
        <taxon>Pentapetalae</taxon>
        <taxon>asterids</taxon>
        <taxon>lamiids</taxon>
        <taxon>Solanales</taxon>
        <taxon>Solanaceae</taxon>
        <taxon>Solanoideae</taxon>
        <taxon>Solaneae</taxon>
        <taxon>Solanum</taxon>
    </lineage>
</organism>
<feature type="signal peptide" evidence="1">
    <location>
        <begin position="1"/>
        <end position="18"/>
    </location>
</feature>
<dbReference type="Gene3D" id="1.25.10.10">
    <property type="entry name" value="Leucine-rich Repeat Variant"/>
    <property type="match status" value="1"/>
</dbReference>
<dbReference type="SUPFAM" id="SSF48371">
    <property type="entry name" value="ARM repeat"/>
    <property type="match status" value="1"/>
</dbReference>
<evidence type="ECO:0000313" key="2">
    <source>
        <dbReference type="EMBL" id="KAH0778800.1"/>
    </source>
</evidence>
<keyword evidence="1" id="KW-0732">Signal</keyword>
<evidence type="ECO:0000313" key="3">
    <source>
        <dbReference type="Proteomes" id="UP000826656"/>
    </source>
</evidence>
<comment type="caution">
    <text evidence="2">The sequence shown here is derived from an EMBL/GenBank/DDBJ whole genome shotgun (WGS) entry which is preliminary data.</text>
</comment>
<accession>A0ABQ7WFN0</accession>
<reference evidence="2 3" key="1">
    <citation type="journal article" date="2021" name="bioRxiv">
        <title>Chromosome-scale and haplotype-resolved genome assembly of a tetraploid potato cultivar.</title>
        <authorList>
            <person name="Sun H."/>
            <person name="Jiao W.-B."/>
            <person name="Krause K."/>
            <person name="Campoy J.A."/>
            <person name="Goel M."/>
            <person name="Folz-Donahue K."/>
            <person name="Kukat C."/>
            <person name="Huettel B."/>
            <person name="Schneeberger K."/>
        </authorList>
    </citation>
    <scope>NUCLEOTIDE SEQUENCE [LARGE SCALE GENOMIC DNA]</scope>
    <source>
        <strain evidence="2">SolTubOtavaFocal</strain>
        <tissue evidence="2">Leaves</tissue>
    </source>
</reference>